<dbReference type="AlphaFoldDB" id="A0A062VFD9"/>
<dbReference type="EMBL" id="ARYM01000007">
    <property type="protein sequence ID" value="KCZ99082.1"/>
    <property type="molecule type" value="Genomic_DNA"/>
</dbReference>
<keyword evidence="1" id="KW-0472">Membrane</keyword>
<dbReference type="RefSeq" id="WP_051612417.1">
    <property type="nucleotide sequence ID" value="NZ_ARYM01000007.1"/>
</dbReference>
<dbReference type="Proteomes" id="UP000027100">
    <property type="component" value="Unassembled WGS sequence"/>
</dbReference>
<dbReference type="PIRSF" id="PIRSF018266">
    <property type="entry name" value="FecR"/>
    <property type="match status" value="1"/>
</dbReference>
<comment type="caution">
    <text evidence="4">The sequence shown here is derived from an EMBL/GenBank/DDBJ whole genome shotgun (WGS) entry which is preliminary data.</text>
</comment>
<organism evidence="4 5">
    <name type="scientific">Hyphomonas polymorpha PS728</name>
    <dbReference type="NCBI Taxonomy" id="1280954"/>
    <lineage>
        <taxon>Bacteria</taxon>
        <taxon>Pseudomonadati</taxon>
        <taxon>Pseudomonadota</taxon>
        <taxon>Alphaproteobacteria</taxon>
        <taxon>Hyphomonadales</taxon>
        <taxon>Hyphomonadaceae</taxon>
        <taxon>Hyphomonas</taxon>
    </lineage>
</organism>
<dbReference type="Gene3D" id="2.60.120.1440">
    <property type="match status" value="1"/>
</dbReference>
<dbReference type="InterPro" id="IPR006860">
    <property type="entry name" value="FecR"/>
</dbReference>
<evidence type="ECO:0000313" key="5">
    <source>
        <dbReference type="Proteomes" id="UP000027100"/>
    </source>
</evidence>
<dbReference type="InterPro" id="IPR032623">
    <property type="entry name" value="FecR_N"/>
</dbReference>
<name>A0A062VFD9_9PROT</name>
<dbReference type="InterPro" id="IPR012373">
    <property type="entry name" value="Ferrdict_sens_TM"/>
</dbReference>
<keyword evidence="1" id="KW-0812">Transmembrane</keyword>
<reference evidence="4 5" key="1">
    <citation type="journal article" date="2014" name="Antonie Van Leeuwenhoek">
        <title>Hyphomonas beringensis sp. nov. and Hyphomonas chukchiensis sp. nov., isolated from surface seawater of the Bering Sea and Chukchi Sea.</title>
        <authorList>
            <person name="Li C."/>
            <person name="Lai Q."/>
            <person name="Li G."/>
            <person name="Dong C."/>
            <person name="Wang J."/>
            <person name="Liao Y."/>
            <person name="Shao Z."/>
        </authorList>
    </citation>
    <scope>NUCLEOTIDE SEQUENCE [LARGE SCALE GENOMIC DNA]</scope>
    <source>
        <strain evidence="4 5">PS728</strain>
    </source>
</reference>
<feature type="transmembrane region" description="Helical" evidence="1">
    <location>
        <begin position="81"/>
        <end position="99"/>
    </location>
</feature>
<proteinExistence type="predicted"/>
<accession>A0A062VFD9</accession>
<evidence type="ECO:0000256" key="1">
    <source>
        <dbReference type="SAM" id="Phobius"/>
    </source>
</evidence>
<feature type="domain" description="FecR N-terminal" evidence="3">
    <location>
        <begin position="12"/>
        <end position="54"/>
    </location>
</feature>
<dbReference type="eggNOG" id="COG3712">
    <property type="taxonomic scope" value="Bacteria"/>
</dbReference>
<dbReference type="GO" id="GO:0016989">
    <property type="term" value="F:sigma factor antagonist activity"/>
    <property type="evidence" value="ECO:0007669"/>
    <property type="project" value="TreeGrafter"/>
</dbReference>
<evidence type="ECO:0000313" key="4">
    <source>
        <dbReference type="EMBL" id="KCZ99082.1"/>
    </source>
</evidence>
<sequence length="328" mass="35773">MENDGKYGDIDEEAARWAARIDRGPLNQTEERALDRWLSGNSRHQGALVRAQALLVPCESVDRYISPDVVSTRSPRAKSPWLTGLAGLVAAFVFAFMLLQSPSADDAAFQTARGEVRRVPLEDGSVMTLNTASKADVDFRNGQRSIHLISGEGFFEVAHDAARPFVVSADDYTVKAIGTAFVVRKPTEHSLLVVVQEGIVEIGRKNGDPLRLEAGAMAEVNLRDLAPRITTLDGEQLTQELAWREGKIALTGETLEAAAAAFNRYNNIAIEVTPEVAQREVVGWYSANDPVGFAKVVAETMDVDIEITAHGIILKPLACSEPCKDDRF</sequence>
<dbReference type="Pfam" id="PF04773">
    <property type="entry name" value="FecR"/>
    <property type="match status" value="1"/>
</dbReference>
<keyword evidence="5" id="KW-1185">Reference proteome</keyword>
<dbReference type="OrthoDB" id="636724at2"/>
<dbReference type="PANTHER" id="PTHR30273">
    <property type="entry name" value="PERIPLASMIC SIGNAL SENSOR AND SIGMA FACTOR ACTIVATOR FECR-RELATED"/>
    <property type="match status" value="1"/>
</dbReference>
<feature type="domain" description="FecR protein" evidence="2">
    <location>
        <begin position="110"/>
        <end position="201"/>
    </location>
</feature>
<dbReference type="PANTHER" id="PTHR30273:SF2">
    <property type="entry name" value="PROTEIN FECR"/>
    <property type="match status" value="1"/>
</dbReference>
<evidence type="ECO:0000259" key="3">
    <source>
        <dbReference type="Pfam" id="PF16220"/>
    </source>
</evidence>
<protein>
    <submittedName>
        <fullName evidence="4">Putative anti-sigma factor</fullName>
    </submittedName>
</protein>
<evidence type="ECO:0000259" key="2">
    <source>
        <dbReference type="Pfam" id="PF04773"/>
    </source>
</evidence>
<dbReference type="STRING" id="1280954.HPO_07642"/>
<dbReference type="Pfam" id="PF16220">
    <property type="entry name" value="DUF4880"/>
    <property type="match status" value="1"/>
</dbReference>
<dbReference type="PATRIC" id="fig|1280954.3.peg.1552"/>
<keyword evidence="1" id="KW-1133">Transmembrane helix</keyword>
<gene>
    <name evidence="4" type="ORF">HPO_07642</name>
</gene>